<reference evidence="2 3" key="1">
    <citation type="submission" date="2017-04" db="EMBL/GenBank/DDBJ databases">
        <title>Draft genome sequence of Zooshikella ganghwensis VG4 isolated from Red Sea sediments.</title>
        <authorList>
            <person name="Rehman Z."/>
            <person name="Alam I."/>
            <person name="Kamau A."/>
            <person name="Bajic V."/>
            <person name="Leiknes T."/>
        </authorList>
    </citation>
    <scope>NUCLEOTIDE SEQUENCE [LARGE SCALE GENOMIC DNA]</scope>
    <source>
        <strain evidence="2 3">VG4</strain>
    </source>
</reference>
<name>A0A4P9VQ10_9GAMM</name>
<dbReference type="Gene3D" id="3.30.70.1400">
    <property type="entry name" value="Aminomethyltransferase beta-barrel domains"/>
    <property type="match status" value="1"/>
</dbReference>
<accession>A0A4P9VQ10</accession>
<feature type="domain" description="GCVT N-terminal" evidence="1">
    <location>
        <begin position="34"/>
        <end position="233"/>
    </location>
</feature>
<dbReference type="InterPro" id="IPR045179">
    <property type="entry name" value="YgfZ/GcvT"/>
</dbReference>
<evidence type="ECO:0000313" key="2">
    <source>
        <dbReference type="EMBL" id="RDH45076.1"/>
    </source>
</evidence>
<keyword evidence="3" id="KW-1185">Reference proteome</keyword>
<dbReference type="InterPro" id="IPR017703">
    <property type="entry name" value="YgfZ/GCV_T_CS"/>
</dbReference>
<gene>
    <name evidence="2" type="ORF">B9G39_17450</name>
</gene>
<dbReference type="PANTHER" id="PTHR22602">
    <property type="entry name" value="TRANSFERASE CAF17, MITOCHONDRIAL-RELATED"/>
    <property type="match status" value="1"/>
</dbReference>
<dbReference type="PANTHER" id="PTHR22602:SF0">
    <property type="entry name" value="TRANSFERASE CAF17, MITOCHONDRIAL-RELATED"/>
    <property type="match status" value="1"/>
</dbReference>
<dbReference type="Gene3D" id="2.40.30.160">
    <property type="match status" value="1"/>
</dbReference>
<sequence length="341" mass="38310">MSTSWSEFLEAQGAQFNDDQVLAFPQPPLSSQPTLVDLTPMGIIHISGEGSDKLLQGQLTCDINQVSESQAQFGAYCTPKGRMIGNFWIWRADDDFLLFLSRNAIEHFIQTLSKYAVFYKCSISNHSQKWVQLAILGNEANTTLSQTGLPTTNDKLQVTTQNQLQIINLPGQQGYLINCPIDQAENYWLTFSKHCSPAGYGYWQHYLVDQGIAWINQQFQEKYIPQQFNMQFIEGISFKKGCYTGQEIVARTQYLGKLKSRLYHIKLPDNATALPGQPLYSPAHNSSVGEIISLNHPTHSTEALAVLMTKAVNNDDVYLDQDLSKKVQLLSLPYTITNEGS</sequence>
<dbReference type="Pfam" id="PF01571">
    <property type="entry name" value="GCV_T"/>
    <property type="match status" value="1"/>
</dbReference>
<dbReference type="NCBIfam" id="TIGR03317">
    <property type="entry name" value="ygfZ_signature"/>
    <property type="match status" value="1"/>
</dbReference>
<protein>
    <submittedName>
        <fullName evidence="2">Folate-binding protein</fullName>
    </submittedName>
</protein>
<evidence type="ECO:0000259" key="1">
    <source>
        <dbReference type="Pfam" id="PF01571"/>
    </source>
</evidence>
<dbReference type="AlphaFoldDB" id="A0A4P9VQ10"/>
<dbReference type="Proteomes" id="UP000257039">
    <property type="component" value="Unassembled WGS sequence"/>
</dbReference>
<dbReference type="RefSeq" id="WP_094788101.1">
    <property type="nucleotide sequence ID" value="NZ_NDXW01000001.1"/>
</dbReference>
<dbReference type="Gene3D" id="3.30.70.1630">
    <property type="match status" value="1"/>
</dbReference>
<comment type="caution">
    <text evidence="2">The sequence shown here is derived from an EMBL/GenBank/DDBJ whole genome shotgun (WGS) entry which is preliminary data.</text>
</comment>
<evidence type="ECO:0000313" key="3">
    <source>
        <dbReference type="Proteomes" id="UP000257039"/>
    </source>
</evidence>
<dbReference type="GO" id="GO:0016226">
    <property type="term" value="P:iron-sulfur cluster assembly"/>
    <property type="evidence" value="ECO:0007669"/>
    <property type="project" value="TreeGrafter"/>
</dbReference>
<dbReference type="EMBL" id="NDXW01000001">
    <property type="protein sequence ID" value="RDH45076.1"/>
    <property type="molecule type" value="Genomic_DNA"/>
</dbReference>
<organism evidence="2 3">
    <name type="scientific">Zooshikella ganghwensis</name>
    <dbReference type="NCBI Taxonomy" id="202772"/>
    <lineage>
        <taxon>Bacteria</taxon>
        <taxon>Pseudomonadati</taxon>
        <taxon>Pseudomonadota</taxon>
        <taxon>Gammaproteobacteria</taxon>
        <taxon>Oceanospirillales</taxon>
        <taxon>Zooshikellaceae</taxon>
        <taxon>Zooshikella</taxon>
    </lineage>
</organism>
<dbReference type="InterPro" id="IPR006222">
    <property type="entry name" value="GCVT_N"/>
</dbReference>
<proteinExistence type="predicted"/>
<dbReference type="SUPFAM" id="SSF103025">
    <property type="entry name" value="Folate-binding domain"/>
    <property type="match status" value="1"/>
</dbReference>